<dbReference type="RefSeq" id="XP_056047898.1">
    <property type="nucleotide sequence ID" value="XM_056202287.1"/>
</dbReference>
<dbReference type="InterPro" id="IPR002938">
    <property type="entry name" value="FAD-bd"/>
</dbReference>
<dbReference type="InterPro" id="IPR036188">
    <property type="entry name" value="FAD/NAD-bd_sf"/>
</dbReference>
<dbReference type="KEGG" id="amus:LMH87_003118"/>
<dbReference type="GO" id="GO:0071949">
    <property type="term" value="F:FAD binding"/>
    <property type="evidence" value="ECO:0007669"/>
    <property type="project" value="InterPro"/>
</dbReference>
<evidence type="ECO:0000256" key="4">
    <source>
        <dbReference type="ARBA" id="ARBA00023002"/>
    </source>
</evidence>
<keyword evidence="9" id="KW-1185">Reference proteome</keyword>
<proteinExistence type="inferred from homology"/>
<protein>
    <recommendedName>
        <fullName evidence="7">FAD-binding domain-containing protein</fullName>
    </recommendedName>
</protein>
<dbReference type="PANTHER" id="PTHR13789:SF215">
    <property type="entry name" value="FAD-BINDING DOMAIN-CONTAINING PROTEIN-RELATED"/>
    <property type="match status" value="1"/>
</dbReference>
<dbReference type="Proteomes" id="UP001144673">
    <property type="component" value="Chromosome 2"/>
</dbReference>
<dbReference type="GeneID" id="80890277"/>
<dbReference type="Pfam" id="PF01494">
    <property type="entry name" value="FAD_binding_3"/>
    <property type="match status" value="1"/>
</dbReference>
<dbReference type="Gene3D" id="3.50.50.60">
    <property type="entry name" value="FAD/NAD(P)-binding domain"/>
    <property type="match status" value="1"/>
</dbReference>
<evidence type="ECO:0000256" key="6">
    <source>
        <dbReference type="SAM" id="SignalP"/>
    </source>
</evidence>
<reference evidence="8" key="1">
    <citation type="journal article" date="2023" name="Access Microbiol">
        <title>De-novo genome assembly for Akanthomyces muscarius, a biocontrol agent of insect agricultural pests.</title>
        <authorList>
            <person name="Erdos Z."/>
            <person name="Studholme D.J."/>
            <person name="Raymond B."/>
            <person name="Sharma M."/>
        </authorList>
    </citation>
    <scope>NUCLEOTIDE SEQUENCE</scope>
    <source>
        <strain evidence="8">Ve6</strain>
    </source>
</reference>
<keyword evidence="5" id="KW-0503">Monooxygenase</keyword>
<comment type="caution">
    <text evidence="8">The sequence shown here is derived from an EMBL/GenBank/DDBJ whole genome shotgun (WGS) entry which is preliminary data.</text>
</comment>
<dbReference type="InterPro" id="IPR050493">
    <property type="entry name" value="FAD-dep_Monooxygenase_BioMet"/>
</dbReference>
<keyword evidence="6" id="KW-0732">Signal</keyword>
<evidence type="ECO:0000256" key="5">
    <source>
        <dbReference type="ARBA" id="ARBA00023033"/>
    </source>
</evidence>
<evidence type="ECO:0000256" key="1">
    <source>
        <dbReference type="ARBA" id="ARBA00007992"/>
    </source>
</evidence>
<dbReference type="AlphaFoldDB" id="A0A9W8Q1F2"/>
<evidence type="ECO:0000313" key="9">
    <source>
        <dbReference type="Proteomes" id="UP001144673"/>
    </source>
</evidence>
<comment type="similarity">
    <text evidence="1">Belongs to the paxM FAD-dependent monooxygenase family.</text>
</comment>
<feature type="signal peptide" evidence="6">
    <location>
        <begin position="1"/>
        <end position="16"/>
    </location>
</feature>
<evidence type="ECO:0000256" key="2">
    <source>
        <dbReference type="ARBA" id="ARBA00022630"/>
    </source>
</evidence>
<feature type="domain" description="FAD-binding" evidence="7">
    <location>
        <begin position="2"/>
        <end position="359"/>
    </location>
</feature>
<evidence type="ECO:0000256" key="3">
    <source>
        <dbReference type="ARBA" id="ARBA00022827"/>
    </source>
</evidence>
<evidence type="ECO:0000313" key="8">
    <source>
        <dbReference type="EMBL" id="KAJ4144228.1"/>
    </source>
</evidence>
<name>A0A9W8Q1F2_AKAMU</name>
<keyword evidence="2" id="KW-0285">Flavoprotein</keyword>
<dbReference type="PRINTS" id="PR00420">
    <property type="entry name" value="RNGMNOXGNASE"/>
</dbReference>
<accession>A0A9W8Q1F2</accession>
<sequence length="437" mass="48767">MHVLVVGSGIAGLAAAISLRRVGHVVHVYERSALNREVGAAINVPPNASRILIGWGLDPSHHKFVESRRVTYNDPFSLETIRTIATEKTASSIGGTELYYAHRVDLHNALKWLASRDDGPGIPVIFHLGCEVVGYDFQAPSITLKDGSLICGDLVVGADGVHSTAAEFILGHVNEPVTPAYSNCCFRFLIPAETLEADPQTRFWNEARHGWTRILTHNETHRRIVAYPCRDNSVHNFVGLFRDESLKSKRREDWQASVDVSEVLERYNDFSPKLLSVISKATIVKAWPLLYRHPIPFWSKEKMTLVGDAAHPMLPHQGQAGAQGIEDGLALGLTLHSASILCDVKKRLAIYDGIRRRRASVMQVLSNVGQDQSEMLREELLKYYNEDELPLSPISLQRHNFGYDVVGATITAMRQYDATFQVPDDFFEKRIPSLPGE</sequence>
<organism evidence="8 9">
    <name type="scientific">Akanthomyces muscarius</name>
    <name type="common">Entomopathogenic fungus</name>
    <name type="synonym">Lecanicillium muscarium</name>
    <dbReference type="NCBI Taxonomy" id="2231603"/>
    <lineage>
        <taxon>Eukaryota</taxon>
        <taxon>Fungi</taxon>
        <taxon>Dikarya</taxon>
        <taxon>Ascomycota</taxon>
        <taxon>Pezizomycotina</taxon>
        <taxon>Sordariomycetes</taxon>
        <taxon>Hypocreomycetidae</taxon>
        <taxon>Hypocreales</taxon>
        <taxon>Cordycipitaceae</taxon>
        <taxon>Akanthomyces</taxon>
    </lineage>
</organism>
<gene>
    <name evidence="8" type="ORF">LMH87_003118</name>
</gene>
<dbReference type="EMBL" id="JAJHUN010000011">
    <property type="protein sequence ID" value="KAJ4144228.1"/>
    <property type="molecule type" value="Genomic_DNA"/>
</dbReference>
<dbReference type="GO" id="GO:0004497">
    <property type="term" value="F:monooxygenase activity"/>
    <property type="evidence" value="ECO:0007669"/>
    <property type="project" value="UniProtKB-KW"/>
</dbReference>
<keyword evidence="3" id="KW-0274">FAD</keyword>
<dbReference type="SUPFAM" id="SSF54373">
    <property type="entry name" value="FAD-linked reductases, C-terminal domain"/>
    <property type="match status" value="1"/>
</dbReference>
<feature type="chain" id="PRO_5040741098" description="FAD-binding domain-containing protein" evidence="6">
    <location>
        <begin position="17"/>
        <end position="437"/>
    </location>
</feature>
<dbReference type="SUPFAM" id="SSF51905">
    <property type="entry name" value="FAD/NAD(P)-binding domain"/>
    <property type="match status" value="1"/>
</dbReference>
<dbReference type="PANTHER" id="PTHR13789">
    <property type="entry name" value="MONOOXYGENASE"/>
    <property type="match status" value="1"/>
</dbReference>
<keyword evidence="4" id="KW-0560">Oxidoreductase</keyword>
<evidence type="ECO:0000259" key="7">
    <source>
        <dbReference type="Pfam" id="PF01494"/>
    </source>
</evidence>